<name>A0A815IP06_9BILA</name>
<evidence type="ECO:0000313" key="14">
    <source>
        <dbReference type="EMBL" id="CAF1368530.1"/>
    </source>
</evidence>
<dbReference type="GO" id="GO:0140575">
    <property type="term" value="F:transmembrane monodehydroascorbate reductase activity"/>
    <property type="evidence" value="ECO:0007669"/>
    <property type="project" value="InterPro"/>
</dbReference>
<organism evidence="14 15">
    <name type="scientific">Adineta steineri</name>
    <dbReference type="NCBI Taxonomy" id="433720"/>
    <lineage>
        <taxon>Eukaryota</taxon>
        <taxon>Metazoa</taxon>
        <taxon>Spiralia</taxon>
        <taxon>Gnathifera</taxon>
        <taxon>Rotifera</taxon>
        <taxon>Eurotatoria</taxon>
        <taxon>Bdelloidea</taxon>
        <taxon>Adinetida</taxon>
        <taxon>Adinetidae</taxon>
        <taxon>Adineta</taxon>
    </lineage>
</organism>
<evidence type="ECO:0000256" key="2">
    <source>
        <dbReference type="ARBA" id="ARBA00004141"/>
    </source>
</evidence>
<evidence type="ECO:0000256" key="1">
    <source>
        <dbReference type="ARBA" id="ARBA00001970"/>
    </source>
</evidence>
<keyword evidence="10 12" id="KW-0472">Membrane</keyword>
<dbReference type="PANTHER" id="PTHR15422">
    <property type="entry name" value="OS05G0565100 PROTEIN"/>
    <property type="match status" value="1"/>
</dbReference>
<feature type="transmembrane region" description="Helical" evidence="12">
    <location>
        <begin position="131"/>
        <end position="149"/>
    </location>
</feature>
<feature type="transmembrane region" description="Helical" evidence="12">
    <location>
        <begin position="88"/>
        <end position="110"/>
    </location>
</feature>
<dbReference type="EMBL" id="CAJNON010000745">
    <property type="protein sequence ID" value="CAF1368530.1"/>
    <property type="molecule type" value="Genomic_DNA"/>
</dbReference>
<dbReference type="PANTHER" id="PTHR15422:SF24">
    <property type="entry name" value="DOMON RELATED DOMAIN-CONTAINING PROTEIN"/>
    <property type="match status" value="1"/>
</dbReference>
<protein>
    <recommendedName>
        <fullName evidence="11">ascorbate ferrireductase (transmembrane)</fullName>
        <ecNumber evidence="11">7.2.1.3</ecNumber>
    </recommendedName>
</protein>
<dbReference type="CDD" id="cd08760">
    <property type="entry name" value="Cyt_b561_FRRS1_like"/>
    <property type="match status" value="1"/>
</dbReference>
<feature type="transmembrane region" description="Helical" evidence="12">
    <location>
        <begin position="228"/>
        <end position="249"/>
    </location>
</feature>
<feature type="transmembrane region" description="Helical" evidence="12">
    <location>
        <begin position="51"/>
        <end position="76"/>
    </location>
</feature>
<dbReference type="Gene3D" id="1.20.120.1770">
    <property type="match status" value="1"/>
</dbReference>
<sequence>MTLTLIQAHGMVMILAWMVFGSTGILFARYGRSLKLGSRRQLLGKAVWFQIHRFLLTLTSLLTLLGFLLILVRAGGQWVNPQTSDIRLFVHSICGGIIVCCVMIQIWLALYRCHPQSRFRFIFDWSHRITGLLAFTLVIPTIFLVALFMSRSRPGLVPIFSCWTGWIVILIIIFERIQYQQRVAILPVGNNARVDDRNQENINANVRADTEASTNANVGNRRHNQIKILLLFIHIIVTTVLSIVLIVFISN</sequence>
<dbReference type="EC" id="7.2.1.3" evidence="11"/>
<keyword evidence="3" id="KW-0813">Transport</keyword>
<dbReference type="GO" id="GO:0016020">
    <property type="term" value="C:membrane"/>
    <property type="evidence" value="ECO:0007669"/>
    <property type="project" value="UniProtKB-SubCell"/>
</dbReference>
<feature type="transmembrane region" description="Helical" evidence="12">
    <location>
        <begin position="6"/>
        <end position="30"/>
    </location>
</feature>
<evidence type="ECO:0000256" key="10">
    <source>
        <dbReference type="ARBA" id="ARBA00023136"/>
    </source>
</evidence>
<evidence type="ECO:0000256" key="9">
    <source>
        <dbReference type="ARBA" id="ARBA00023004"/>
    </source>
</evidence>
<accession>A0A815IP06</accession>
<dbReference type="GO" id="GO:0140571">
    <property type="term" value="F:transmembrane ascorbate ferrireductase activity"/>
    <property type="evidence" value="ECO:0007669"/>
    <property type="project" value="UniProtKB-EC"/>
</dbReference>
<evidence type="ECO:0000256" key="6">
    <source>
        <dbReference type="ARBA" id="ARBA00022723"/>
    </source>
</evidence>
<dbReference type="InterPro" id="IPR006593">
    <property type="entry name" value="Cyt_b561/ferric_Rdtase_TM"/>
</dbReference>
<evidence type="ECO:0000256" key="11">
    <source>
        <dbReference type="ARBA" id="ARBA00024225"/>
    </source>
</evidence>
<keyword evidence="7" id="KW-0249">Electron transport</keyword>
<keyword evidence="6" id="KW-0479">Metal-binding</keyword>
<keyword evidence="5 12" id="KW-0812">Transmembrane</keyword>
<proteinExistence type="predicted"/>
<dbReference type="SMART" id="SM00665">
    <property type="entry name" value="B561"/>
    <property type="match status" value="1"/>
</dbReference>
<reference evidence="14" key="1">
    <citation type="submission" date="2021-02" db="EMBL/GenBank/DDBJ databases">
        <authorList>
            <person name="Nowell W R."/>
        </authorList>
    </citation>
    <scope>NUCLEOTIDE SEQUENCE</scope>
</reference>
<keyword evidence="4" id="KW-0349">Heme</keyword>
<gene>
    <name evidence="14" type="ORF">VCS650_LOCUS34726</name>
</gene>
<dbReference type="GO" id="GO:0020037">
    <property type="term" value="F:heme binding"/>
    <property type="evidence" value="ECO:0007669"/>
    <property type="project" value="TreeGrafter"/>
</dbReference>
<evidence type="ECO:0000256" key="8">
    <source>
        <dbReference type="ARBA" id="ARBA00022989"/>
    </source>
</evidence>
<comment type="subcellular location">
    <subcellularLocation>
        <location evidence="2">Membrane</location>
        <topology evidence="2">Multi-pass membrane protein</topology>
    </subcellularLocation>
</comment>
<evidence type="ECO:0000256" key="4">
    <source>
        <dbReference type="ARBA" id="ARBA00022617"/>
    </source>
</evidence>
<comment type="cofactor">
    <cofactor evidence="1">
        <name>heme b</name>
        <dbReference type="ChEBI" id="CHEBI:60344"/>
    </cofactor>
</comment>
<evidence type="ECO:0000256" key="3">
    <source>
        <dbReference type="ARBA" id="ARBA00022448"/>
    </source>
</evidence>
<dbReference type="AlphaFoldDB" id="A0A815IP06"/>
<comment type="caution">
    <text evidence="14">The sequence shown here is derived from an EMBL/GenBank/DDBJ whole genome shotgun (WGS) entry which is preliminary data.</text>
</comment>
<evidence type="ECO:0000259" key="13">
    <source>
        <dbReference type="PROSITE" id="PS50939"/>
    </source>
</evidence>
<evidence type="ECO:0000256" key="12">
    <source>
        <dbReference type="SAM" id="Phobius"/>
    </source>
</evidence>
<evidence type="ECO:0000313" key="15">
    <source>
        <dbReference type="Proteomes" id="UP000663891"/>
    </source>
</evidence>
<evidence type="ECO:0000256" key="7">
    <source>
        <dbReference type="ARBA" id="ARBA00022982"/>
    </source>
</evidence>
<feature type="transmembrane region" description="Helical" evidence="12">
    <location>
        <begin position="155"/>
        <end position="174"/>
    </location>
</feature>
<keyword evidence="8 12" id="KW-1133">Transmembrane helix</keyword>
<keyword evidence="9" id="KW-0408">Iron</keyword>
<dbReference type="OrthoDB" id="2419613at2759"/>
<evidence type="ECO:0000256" key="5">
    <source>
        <dbReference type="ARBA" id="ARBA00022692"/>
    </source>
</evidence>
<dbReference type="PROSITE" id="PS50939">
    <property type="entry name" value="CYTOCHROME_B561"/>
    <property type="match status" value="1"/>
</dbReference>
<dbReference type="InterPro" id="IPR045150">
    <property type="entry name" value="CYB561D1/2"/>
</dbReference>
<dbReference type="GO" id="GO:0046872">
    <property type="term" value="F:metal ion binding"/>
    <property type="evidence" value="ECO:0007669"/>
    <property type="project" value="UniProtKB-KW"/>
</dbReference>
<feature type="domain" description="Cytochrome b561" evidence="13">
    <location>
        <begin position="1"/>
        <end position="183"/>
    </location>
</feature>
<dbReference type="Proteomes" id="UP000663891">
    <property type="component" value="Unassembled WGS sequence"/>
</dbReference>